<evidence type="ECO:0000256" key="2">
    <source>
        <dbReference type="ARBA" id="ARBA00005843"/>
    </source>
</evidence>
<keyword evidence="10" id="KW-0418">Kinase</keyword>
<dbReference type="FunFam" id="3.30.200.20:FF:000038">
    <property type="entry name" value="LIM domain kinase 2"/>
    <property type="match status" value="1"/>
</dbReference>
<evidence type="ECO:0000256" key="11">
    <source>
        <dbReference type="ARBA" id="ARBA00022833"/>
    </source>
</evidence>
<dbReference type="GO" id="GO:0005737">
    <property type="term" value="C:cytoplasm"/>
    <property type="evidence" value="ECO:0007669"/>
    <property type="project" value="UniProtKB-SubCell"/>
</dbReference>
<keyword evidence="9 14" id="KW-0547">Nucleotide-binding</keyword>
<evidence type="ECO:0000256" key="5">
    <source>
        <dbReference type="ARBA" id="ARBA00022527"/>
    </source>
</evidence>
<evidence type="ECO:0000256" key="7">
    <source>
        <dbReference type="ARBA" id="ARBA00022723"/>
    </source>
</evidence>
<dbReference type="GO" id="GO:0005524">
    <property type="term" value="F:ATP binding"/>
    <property type="evidence" value="ECO:0007669"/>
    <property type="project" value="UniProtKB-UniRule"/>
</dbReference>
<evidence type="ECO:0000256" key="3">
    <source>
        <dbReference type="ARBA" id="ARBA00012513"/>
    </source>
</evidence>
<dbReference type="GO" id="GO:0030036">
    <property type="term" value="P:actin cytoskeleton organization"/>
    <property type="evidence" value="ECO:0007669"/>
    <property type="project" value="TreeGrafter"/>
</dbReference>
<comment type="subcellular location">
    <subcellularLocation>
        <location evidence="1">Cytoplasm</location>
    </subcellularLocation>
</comment>
<evidence type="ECO:0000256" key="6">
    <source>
        <dbReference type="ARBA" id="ARBA00022679"/>
    </source>
</evidence>
<reference evidence="17" key="1">
    <citation type="submission" date="2020-11" db="EMBL/GenBank/DDBJ databases">
        <authorList>
            <person name="Tran Van P."/>
        </authorList>
    </citation>
    <scope>NUCLEOTIDE SEQUENCE</scope>
</reference>
<evidence type="ECO:0000256" key="4">
    <source>
        <dbReference type="ARBA" id="ARBA00022490"/>
    </source>
</evidence>
<dbReference type="Pfam" id="PF00069">
    <property type="entry name" value="Pkinase"/>
    <property type="match status" value="1"/>
</dbReference>
<evidence type="ECO:0000256" key="15">
    <source>
        <dbReference type="SAM" id="MobiDB-lite"/>
    </source>
</evidence>
<evidence type="ECO:0000259" key="16">
    <source>
        <dbReference type="PROSITE" id="PS50011"/>
    </source>
</evidence>
<evidence type="ECO:0000256" key="13">
    <source>
        <dbReference type="ARBA" id="ARBA00023038"/>
    </source>
</evidence>
<name>A0A7R9A7L2_9CRUS</name>
<dbReference type="InterPro" id="IPR000719">
    <property type="entry name" value="Prot_kinase_dom"/>
</dbReference>
<dbReference type="EMBL" id="CAJPEV010001387">
    <property type="protein sequence ID" value="CAG0892372.1"/>
    <property type="molecule type" value="Genomic_DNA"/>
</dbReference>
<keyword evidence="11" id="KW-0862">Zinc</keyword>
<dbReference type="AlphaFoldDB" id="A0A7R9A7L2"/>
<feature type="region of interest" description="Disordered" evidence="15">
    <location>
        <begin position="38"/>
        <end position="66"/>
    </location>
</feature>
<keyword evidence="8" id="KW-0677">Repeat</keyword>
<dbReference type="InterPro" id="IPR050940">
    <property type="entry name" value="Actin_reg-Ser/Thr_kinase"/>
</dbReference>
<dbReference type="PANTHER" id="PTHR46485">
    <property type="entry name" value="LIM DOMAIN KINASE 1"/>
    <property type="match status" value="1"/>
</dbReference>
<keyword evidence="6" id="KW-0808">Transferase</keyword>
<evidence type="ECO:0000256" key="12">
    <source>
        <dbReference type="ARBA" id="ARBA00022840"/>
    </source>
</evidence>
<keyword evidence="18" id="KW-1185">Reference proteome</keyword>
<dbReference type="EMBL" id="LR900904">
    <property type="protein sequence ID" value="CAD7247236.1"/>
    <property type="molecule type" value="Genomic_DNA"/>
</dbReference>
<sequence>MGRSRVQTALGDMGSEERNEIHHHIRILCYPLKQVTQPPPAMGKHAKHAQGARSTPRIGRLDSGDAPRPIRIADALPLPNCARMSHCASEGRFQNLLGRKESRSIQSSKRRLLDANWTSLNPSRPSAENWTPFRQHLSPFRQHLSPFRQHLSPFRRHLPPRPQRLFRPGDLQRGELLGGGFFGQVFRVTHKGTGEVFALKELYRSDEEAQNNFLKEEALLRSLDHENVLRFIGVMYVDKRLHLITEYLSGGTLRDAIQSGEPLPWGRRARFARDVASGMAYLHSMNVIHRDLNSHNCLIREPLGKVVVADLGLARWKLGGRGRTCGSVVGNPYWMAPEMMTGKKYDERVDVFSFGIVVCEVRVDVFSFGIVVCEVIGRVPADPDFLPRLPDFGVDQREFRERFCGECPEALCGIAFVACDVDPDKRLKPIAIGQRDSGGLKGLRGTPRG</sequence>
<keyword evidence="13" id="KW-0440">LIM domain</keyword>
<dbReference type="SUPFAM" id="SSF56112">
    <property type="entry name" value="Protein kinase-like (PK-like)"/>
    <property type="match status" value="1"/>
</dbReference>
<accession>A0A7R9A7L2</accession>
<evidence type="ECO:0000256" key="1">
    <source>
        <dbReference type="ARBA" id="ARBA00004496"/>
    </source>
</evidence>
<organism evidence="17">
    <name type="scientific">Darwinula stevensoni</name>
    <dbReference type="NCBI Taxonomy" id="69355"/>
    <lineage>
        <taxon>Eukaryota</taxon>
        <taxon>Metazoa</taxon>
        <taxon>Ecdysozoa</taxon>
        <taxon>Arthropoda</taxon>
        <taxon>Crustacea</taxon>
        <taxon>Oligostraca</taxon>
        <taxon>Ostracoda</taxon>
        <taxon>Podocopa</taxon>
        <taxon>Podocopida</taxon>
        <taxon>Darwinulocopina</taxon>
        <taxon>Darwinuloidea</taxon>
        <taxon>Darwinulidae</taxon>
        <taxon>Darwinula</taxon>
    </lineage>
</organism>
<keyword evidence="7" id="KW-0479">Metal-binding</keyword>
<feature type="binding site" evidence="14">
    <location>
        <position position="200"/>
    </location>
    <ligand>
        <name>ATP</name>
        <dbReference type="ChEBI" id="CHEBI:30616"/>
    </ligand>
</feature>
<evidence type="ECO:0000313" key="17">
    <source>
        <dbReference type="EMBL" id="CAD7247236.1"/>
    </source>
</evidence>
<dbReference type="EC" id="2.7.11.1" evidence="3"/>
<dbReference type="PANTHER" id="PTHR46485:SF4">
    <property type="entry name" value="LIM DOMAIN KINASE 1"/>
    <property type="match status" value="1"/>
</dbReference>
<dbReference type="Proteomes" id="UP000677054">
    <property type="component" value="Unassembled WGS sequence"/>
</dbReference>
<comment type="similarity">
    <text evidence="2">Belongs to the protein kinase superfamily. TKL Ser/Thr protein kinase family.</text>
</comment>
<dbReference type="GO" id="GO:0004674">
    <property type="term" value="F:protein serine/threonine kinase activity"/>
    <property type="evidence" value="ECO:0007669"/>
    <property type="project" value="UniProtKB-KW"/>
</dbReference>
<evidence type="ECO:0000256" key="14">
    <source>
        <dbReference type="PROSITE-ProRule" id="PRU10141"/>
    </source>
</evidence>
<dbReference type="GO" id="GO:0005634">
    <property type="term" value="C:nucleus"/>
    <property type="evidence" value="ECO:0007669"/>
    <property type="project" value="TreeGrafter"/>
</dbReference>
<keyword evidence="4" id="KW-0963">Cytoplasm</keyword>
<feature type="domain" description="Protein kinase" evidence="16">
    <location>
        <begin position="171"/>
        <end position="440"/>
    </location>
</feature>
<gene>
    <name evidence="17" type="ORF">DSTB1V02_LOCUS7070</name>
</gene>
<dbReference type="PROSITE" id="PS50011">
    <property type="entry name" value="PROTEIN_KINASE_DOM"/>
    <property type="match status" value="1"/>
</dbReference>
<proteinExistence type="inferred from homology"/>
<evidence type="ECO:0000256" key="10">
    <source>
        <dbReference type="ARBA" id="ARBA00022777"/>
    </source>
</evidence>
<evidence type="ECO:0000256" key="8">
    <source>
        <dbReference type="ARBA" id="ARBA00022737"/>
    </source>
</evidence>
<keyword evidence="5" id="KW-0723">Serine/threonine-protein kinase</keyword>
<dbReference type="Gene3D" id="3.30.200.20">
    <property type="entry name" value="Phosphorylase Kinase, domain 1"/>
    <property type="match status" value="1"/>
</dbReference>
<protein>
    <recommendedName>
        <fullName evidence="3">non-specific serine/threonine protein kinase</fullName>
        <ecNumber evidence="3">2.7.11.1</ecNumber>
    </recommendedName>
</protein>
<keyword evidence="12 14" id="KW-0067">ATP-binding</keyword>
<dbReference type="Gene3D" id="1.10.510.10">
    <property type="entry name" value="Transferase(Phosphotransferase) domain 1"/>
    <property type="match status" value="2"/>
</dbReference>
<dbReference type="InterPro" id="IPR017441">
    <property type="entry name" value="Protein_kinase_ATP_BS"/>
</dbReference>
<dbReference type="OrthoDB" id="20134at2759"/>
<dbReference type="PROSITE" id="PS00107">
    <property type="entry name" value="PROTEIN_KINASE_ATP"/>
    <property type="match status" value="1"/>
</dbReference>
<dbReference type="InterPro" id="IPR011009">
    <property type="entry name" value="Kinase-like_dom_sf"/>
</dbReference>
<evidence type="ECO:0000313" key="18">
    <source>
        <dbReference type="Proteomes" id="UP000677054"/>
    </source>
</evidence>
<evidence type="ECO:0000256" key="9">
    <source>
        <dbReference type="ARBA" id="ARBA00022741"/>
    </source>
</evidence>
<dbReference type="GO" id="GO:0046872">
    <property type="term" value="F:metal ion binding"/>
    <property type="evidence" value="ECO:0007669"/>
    <property type="project" value="UniProtKB-KW"/>
</dbReference>